<keyword evidence="2" id="KW-1185">Reference proteome</keyword>
<organism evidence="1 2">
    <name type="scientific">Lacrimispora celerecrescens</name>
    <dbReference type="NCBI Taxonomy" id="29354"/>
    <lineage>
        <taxon>Bacteria</taxon>
        <taxon>Bacillati</taxon>
        <taxon>Bacillota</taxon>
        <taxon>Clostridia</taxon>
        <taxon>Lachnospirales</taxon>
        <taxon>Lachnospiraceae</taxon>
        <taxon>Lacrimispora</taxon>
    </lineage>
</organism>
<gene>
    <name evidence="1" type="ORF">IO98_11915</name>
</gene>
<evidence type="ECO:0000313" key="1">
    <source>
        <dbReference type="EMBL" id="KEZ89836.1"/>
    </source>
</evidence>
<protein>
    <submittedName>
        <fullName evidence="1">Uncharacterized protein</fullName>
    </submittedName>
</protein>
<comment type="caution">
    <text evidence="1">The sequence shown here is derived from an EMBL/GenBank/DDBJ whole genome shotgun (WGS) entry which is preliminary data.</text>
</comment>
<dbReference type="RefSeq" id="WP_038281214.1">
    <property type="nucleotide sequence ID" value="NZ_JPME01000014.1"/>
</dbReference>
<proteinExistence type="predicted"/>
<dbReference type="EMBL" id="JPME01000014">
    <property type="protein sequence ID" value="KEZ89836.1"/>
    <property type="molecule type" value="Genomic_DNA"/>
</dbReference>
<dbReference type="AlphaFoldDB" id="A0A084JLK2"/>
<reference evidence="1 2" key="1">
    <citation type="submission" date="2014-07" db="EMBL/GenBank/DDBJ databases">
        <title>Draft genome of Clostridium celerecrescens 152B isolated from sediments associated with methane hydrate from Krishna Godavari basin.</title>
        <authorList>
            <person name="Honkalas V.S."/>
            <person name="Dabir A.P."/>
            <person name="Arora P."/>
            <person name="Dhakephalkar P.K."/>
        </authorList>
    </citation>
    <scope>NUCLEOTIDE SEQUENCE [LARGE SCALE GENOMIC DNA]</scope>
    <source>
        <strain evidence="1 2">152B</strain>
    </source>
</reference>
<dbReference type="Proteomes" id="UP000028525">
    <property type="component" value="Unassembled WGS sequence"/>
</dbReference>
<accession>A0A084JLK2</accession>
<sequence length="60" mass="7206">MRHWNKKFEKSLEKEFNRLEAASRDVIPPAAPPGEFENIMAEMERRGIEPRVRKELRKKK</sequence>
<name>A0A084JLK2_9FIRM</name>
<dbReference type="OrthoDB" id="1928828at2"/>
<evidence type="ECO:0000313" key="2">
    <source>
        <dbReference type="Proteomes" id="UP000028525"/>
    </source>
</evidence>